<evidence type="ECO:0000313" key="4">
    <source>
        <dbReference type="EMBL" id="MCS3710679.1"/>
    </source>
</evidence>
<reference evidence="4" key="1">
    <citation type="submission" date="2022-08" db="EMBL/GenBank/DDBJ databases">
        <title>Genomic Encyclopedia of Type Strains, Phase V (KMG-V): Genome sequencing to study the core and pangenomes of soil and plant-associated prokaryotes.</title>
        <authorList>
            <person name="Whitman W."/>
        </authorList>
    </citation>
    <scope>NUCLEOTIDE SEQUENCE</scope>
    <source>
        <strain evidence="4">SP3049</strain>
    </source>
</reference>
<feature type="domain" description="Glycosyl hydrolase family 13 catalytic" evidence="3">
    <location>
        <begin position="14"/>
        <end position="389"/>
    </location>
</feature>
<gene>
    <name evidence="4" type="ORF">GGP61_002299</name>
</gene>
<dbReference type="Gene3D" id="3.20.20.80">
    <property type="entry name" value="Glycosidases"/>
    <property type="match status" value="1"/>
</dbReference>
<dbReference type="SMR" id="A0A9X2Q5U1"/>
<organism evidence="4 5">
    <name type="scientific">Salinibacter ruber</name>
    <dbReference type="NCBI Taxonomy" id="146919"/>
    <lineage>
        <taxon>Bacteria</taxon>
        <taxon>Pseudomonadati</taxon>
        <taxon>Rhodothermota</taxon>
        <taxon>Rhodothermia</taxon>
        <taxon>Rhodothermales</taxon>
        <taxon>Salinibacteraceae</taxon>
        <taxon>Salinibacter</taxon>
    </lineage>
</organism>
<dbReference type="InterPro" id="IPR013780">
    <property type="entry name" value="Glyco_hydro_b"/>
</dbReference>
<evidence type="ECO:0000256" key="2">
    <source>
        <dbReference type="ARBA" id="ARBA00023295"/>
    </source>
</evidence>
<dbReference type="PANTHER" id="PTHR10357:SF210">
    <property type="entry name" value="MALTODEXTRIN GLUCOSIDASE"/>
    <property type="match status" value="1"/>
</dbReference>
<sequence>MTTPDWAKHAVFYQIFPDRFARSGAVEAQEAVQLTPWGTPPAEQGFQGGDLYGIVDRLDYLDALGVTALYLNPIFASAANHRYHTYDYYEVDPLLGGTDALRALLDAAHARDMRVVLDGVFNHASRGFWPFHHVLENGPDSPYVDWFKIEDWPLRPYASDQPHNYAAWYDIPALPELNTDHPPVQDFLLDVARHWIAFGIDGWRLDVPREIETDGFWEAFRTVVKDANPEAYLVGEIWDEAPAWLQGDRFDGLMNYPLLDATLGFFGAGSLRDYSKAHLTFDPIDAPAFADELDRLLALYEWEATCAQLNLLDSHDMARAQWILNNNPAAFRQAVLFLMTMPGAPCIYYGDEIGLSAAGDPHCREAFPRDDADWDTDLLSFYQAATALRHRHEVLRTGRIEVLHASGRTLVLRRTLADATALVAFNAGADAVQVALEAAALPTKPLSSAWPPSANAPLSASSSPLPLSLPPRATRVWTTD</sequence>
<dbReference type="EMBL" id="JANUAE010000008">
    <property type="protein sequence ID" value="MCS3710679.1"/>
    <property type="molecule type" value="Genomic_DNA"/>
</dbReference>
<name>A0A9X2Q5U1_9BACT</name>
<dbReference type="CDD" id="cd11338">
    <property type="entry name" value="AmyAc_CMD"/>
    <property type="match status" value="1"/>
</dbReference>
<dbReference type="PANTHER" id="PTHR10357">
    <property type="entry name" value="ALPHA-AMYLASE FAMILY MEMBER"/>
    <property type="match status" value="1"/>
</dbReference>
<dbReference type="EC" id="3.2.1.135" evidence="4"/>
<dbReference type="InterPro" id="IPR006047">
    <property type="entry name" value="GH13_cat_dom"/>
</dbReference>
<evidence type="ECO:0000313" key="5">
    <source>
        <dbReference type="Proteomes" id="UP001155057"/>
    </source>
</evidence>
<dbReference type="RefSeq" id="WP_011405447.1">
    <property type="nucleotide sequence ID" value="NZ_CALTRY010000001.1"/>
</dbReference>
<protein>
    <submittedName>
        <fullName evidence="4">Neopullulanase</fullName>
        <ecNumber evidence="4">3.2.1.135</ecNumber>
    </submittedName>
</protein>
<keyword evidence="1 4" id="KW-0378">Hydrolase</keyword>
<evidence type="ECO:0000256" key="1">
    <source>
        <dbReference type="ARBA" id="ARBA00022801"/>
    </source>
</evidence>
<dbReference type="SMART" id="SM00642">
    <property type="entry name" value="Aamy"/>
    <property type="match status" value="1"/>
</dbReference>
<dbReference type="GO" id="GO:0031216">
    <property type="term" value="F:neopullulanase activity"/>
    <property type="evidence" value="ECO:0007669"/>
    <property type="project" value="UniProtKB-EC"/>
</dbReference>
<dbReference type="AlphaFoldDB" id="A0A9X2Q5U1"/>
<dbReference type="Gene3D" id="2.60.40.1180">
    <property type="entry name" value="Golgi alpha-mannosidase II"/>
    <property type="match status" value="1"/>
</dbReference>
<accession>A0A9X2Q5U1</accession>
<dbReference type="GO" id="GO:0005975">
    <property type="term" value="P:carbohydrate metabolic process"/>
    <property type="evidence" value="ECO:0007669"/>
    <property type="project" value="InterPro"/>
</dbReference>
<dbReference type="Pfam" id="PF00128">
    <property type="entry name" value="Alpha-amylase"/>
    <property type="match status" value="1"/>
</dbReference>
<proteinExistence type="predicted"/>
<comment type="caution">
    <text evidence="4">The sequence shown here is derived from an EMBL/GenBank/DDBJ whole genome shotgun (WGS) entry which is preliminary data.</text>
</comment>
<dbReference type="InterPro" id="IPR017853">
    <property type="entry name" value="GH"/>
</dbReference>
<dbReference type="SUPFAM" id="SSF51445">
    <property type="entry name" value="(Trans)glycosidases"/>
    <property type="match status" value="1"/>
</dbReference>
<dbReference type="Proteomes" id="UP001155057">
    <property type="component" value="Unassembled WGS sequence"/>
</dbReference>
<evidence type="ECO:0000259" key="3">
    <source>
        <dbReference type="SMART" id="SM00642"/>
    </source>
</evidence>
<keyword evidence="2 4" id="KW-0326">Glycosidase</keyword>
<dbReference type="SUPFAM" id="SSF51011">
    <property type="entry name" value="Glycosyl hydrolase domain"/>
    <property type="match status" value="1"/>
</dbReference>